<dbReference type="InterPro" id="IPR018878">
    <property type="entry name" value="ORF6C_dom"/>
</dbReference>
<evidence type="ECO:0000313" key="2">
    <source>
        <dbReference type="EMBL" id="CDN37058.1"/>
    </source>
</evidence>
<evidence type="ECO:0000259" key="1">
    <source>
        <dbReference type="Pfam" id="PF10552"/>
    </source>
</evidence>
<sequence length="247" mass="28303">MNQLTAANELVFESNGEVVTDSLTIAEMFGKEHDKVLRDIRTQMNYAGKEFSLANFGESTYTNERGRKYPKYNLTEEGFALVVFGYNTKEAVQTKIRFIQEFKRMKEYIKNQQHVPTDPMSILKLTFEALEGQKQELQHIKSDVKDLRENAPLFAVECDEISNAVKRHGVALLGGKQSNAYQHAGIRGQVYRDIYKQLYREFGVTTHKAIKRGHLELATKIIGEYTLPIVLSEKINVVNSQIKFSEM</sequence>
<dbReference type="NCBIfam" id="TIGR02681">
    <property type="entry name" value="phage_pRha"/>
    <property type="match status" value="1"/>
</dbReference>
<protein>
    <recommendedName>
        <fullName evidence="1">ORF6C domain-containing protein</fullName>
    </recommendedName>
</protein>
<dbReference type="InterPro" id="IPR014054">
    <property type="entry name" value="Phage_regulatory_Rha"/>
</dbReference>
<gene>
    <name evidence="2" type="ORF">BTDB27_003400</name>
</gene>
<reference evidence="2" key="1">
    <citation type="submission" date="2014-01" db="EMBL/GenBank/DDBJ databases">
        <title>Draft genome sequence of highly nematicidal Bacillus thuringiensis DB27.</title>
        <authorList>
            <person name="Iatsenko I."/>
            <person name="Pickard D."/>
            <person name="Corton C."/>
            <person name="Dougan G."/>
            <person name="Sommer R.J."/>
        </authorList>
    </citation>
    <scope>NUCLEOTIDE SEQUENCE [LARGE SCALE GENOMIC DNA]</scope>
    <source>
        <strain evidence="2">DB27</strain>
    </source>
</reference>
<feature type="domain" description="ORF6C" evidence="1">
    <location>
        <begin position="123"/>
        <end position="235"/>
    </location>
</feature>
<dbReference type="HOGENOM" id="CLU_046670_2_1_9"/>
<dbReference type="AlphaFoldDB" id="W8Y6I6"/>
<dbReference type="EMBL" id="HG810018">
    <property type="protein sequence ID" value="CDN37058.1"/>
    <property type="molecule type" value="Genomic_DNA"/>
</dbReference>
<dbReference type="Proteomes" id="UP000030682">
    <property type="component" value="Unassembled WGS sequence"/>
</dbReference>
<dbReference type="Pfam" id="PF09669">
    <property type="entry name" value="Phage_pRha"/>
    <property type="match status" value="1"/>
</dbReference>
<proteinExistence type="predicted"/>
<name>W8Y6I6_BACTU</name>
<dbReference type="Pfam" id="PF10552">
    <property type="entry name" value="ORF6C"/>
    <property type="match status" value="1"/>
</dbReference>
<reference evidence="2" key="2">
    <citation type="submission" date="2014-01" db="EMBL/GenBank/DDBJ databases">
        <authorList>
            <person name="Aslett M."/>
        </authorList>
    </citation>
    <scope>NUCLEOTIDE SEQUENCE [LARGE SCALE GENOMIC DNA]</scope>
    <source>
        <strain evidence="2">DB27</strain>
    </source>
</reference>
<accession>W8Y6I6</accession>
<organism evidence="2">
    <name type="scientific">Bacillus thuringiensis DB27</name>
    <dbReference type="NCBI Taxonomy" id="1431339"/>
    <lineage>
        <taxon>Bacteria</taxon>
        <taxon>Bacillati</taxon>
        <taxon>Bacillota</taxon>
        <taxon>Bacilli</taxon>
        <taxon>Bacillales</taxon>
        <taxon>Bacillaceae</taxon>
        <taxon>Bacillus</taxon>
        <taxon>Bacillus cereus group</taxon>
    </lineage>
</organism>
<dbReference type="RefSeq" id="WP_030027082.1">
    <property type="nucleotide sequence ID" value="NZ_HG810018.1"/>
</dbReference>